<feature type="region of interest" description="Disordered" evidence="1">
    <location>
        <begin position="271"/>
        <end position="290"/>
    </location>
</feature>
<gene>
    <name evidence="2" type="ORF">B0H17DRAFT_1131715</name>
</gene>
<keyword evidence="3" id="KW-1185">Reference proteome</keyword>
<dbReference type="Proteomes" id="UP001221757">
    <property type="component" value="Unassembled WGS sequence"/>
</dbReference>
<evidence type="ECO:0000313" key="3">
    <source>
        <dbReference type="Proteomes" id="UP001221757"/>
    </source>
</evidence>
<protein>
    <submittedName>
        <fullName evidence="2">Uncharacterized protein</fullName>
    </submittedName>
</protein>
<accession>A0AAD7DMG9</accession>
<organism evidence="2 3">
    <name type="scientific">Mycena rosella</name>
    <name type="common">Pink bonnet</name>
    <name type="synonym">Agaricus rosellus</name>
    <dbReference type="NCBI Taxonomy" id="1033263"/>
    <lineage>
        <taxon>Eukaryota</taxon>
        <taxon>Fungi</taxon>
        <taxon>Dikarya</taxon>
        <taxon>Basidiomycota</taxon>
        <taxon>Agaricomycotina</taxon>
        <taxon>Agaricomycetes</taxon>
        <taxon>Agaricomycetidae</taxon>
        <taxon>Agaricales</taxon>
        <taxon>Marasmiineae</taxon>
        <taxon>Mycenaceae</taxon>
        <taxon>Mycena</taxon>
    </lineage>
</organism>
<dbReference type="EMBL" id="JARKIE010000040">
    <property type="protein sequence ID" value="KAJ7694781.1"/>
    <property type="molecule type" value="Genomic_DNA"/>
</dbReference>
<sequence>MHDVGTLVLRVGDHHEQLTAWELRGGFLNRLLVAPTSQGLKLSGENASDQGVSESIGISETGLERAQAWPDFSFELGTMQHTKEAVRELRHEAGKLLFLPLGDSPERALRVMYQPNKNEARYTRVKMYWFRRKLVVADPLRGELKCRRLLVLHELHTVHLNCGPDQKPLWFPLTHFTHGLKAASSSRLGNAEEPAALHERDTFLRAVPSLRSHGHCFEPQRRLRNTDRRTSQARGGAPFYQAAQDAGDELPSSPRVWKMGNRVRLRMVKSLGGHRAPPGPARVRPAKPSPTGKSLFWKRLRVCEKLEGNRKKSGIMSRTLLLWASLLMALLRVHGDEESP</sequence>
<name>A0AAD7DMG9_MYCRO</name>
<comment type="caution">
    <text evidence="2">The sequence shown here is derived from an EMBL/GenBank/DDBJ whole genome shotgun (WGS) entry which is preliminary data.</text>
</comment>
<dbReference type="AlphaFoldDB" id="A0AAD7DMG9"/>
<evidence type="ECO:0000313" key="2">
    <source>
        <dbReference type="EMBL" id="KAJ7694781.1"/>
    </source>
</evidence>
<reference evidence="2" key="1">
    <citation type="submission" date="2023-03" db="EMBL/GenBank/DDBJ databases">
        <title>Massive genome expansion in bonnet fungi (Mycena s.s.) driven by repeated elements and novel gene families across ecological guilds.</title>
        <authorList>
            <consortium name="Lawrence Berkeley National Laboratory"/>
            <person name="Harder C.B."/>
            <person name="Miyauchi S."/>
            <person name="Viragh M."/>
            <person name="Kuo A."/>
            <person name="Thoen E."/>
            <person name="Andreopoulos B."/>
            <person name="Lu D."/>
            <person name="Skrede I."/>
            <person name="Drula E."/>
            <person name="Henrissat B."/>
            <person name="Morin E."/>
            <person name="Kohler A."/>
            <person name="Barry K."/>
            <person name="LaButti K."/>
            <person name="Morin E."/>
            <person name="Salamov A."/>
            <person name="Lipzen A."/>
            <person name="Mereny Z."/>
            <person name="Hegedus B."/>
            <person name="Baldrian P."/>
            <person name="Stursova M."/>
            <person name="Weitz H."/>
            <person name="Taylor A."/>
            <person name="Grigoriev I.V."/>
            <person name="Nagy L.G."/>
            <person name="Martin F."/>
            <person name="Kauserud H."/>
        </authorList>
    </citation>
    <scope>NUCLEOTIDE SEQUENCE</scope>
    <source>
        <strain evidence="2">CBHHK067</strain>
    </source>
</reference>
<proteinExistence type="predicted"/>
<evidence type="ECO:0000256" key="1">
    <source>
        <dbReference type="SAM" id="MobiDB-lite"/>
    </source>
</evidence>